<organism evidence="1 2">
    <name type="scientific">Laceyella putida</name>
    <dbReference type="NCBI Taxonomy" id="110101"/>
    <lineage>
        <taxon>Bacteria</taxon>
        <taxon>Bacillati</taxon>
        <taxon>Bacillota</taxon>
        <taxon>Bacilli</taxon>
        <taxon>Bacillales</taxon>
        <taxon>Thermoactinomycetaceae</taxon>
        <taxon>Laceyella</taxon>
    </lineage>
</organism>
<keyword evidence="2" id="KW-1185">Reference proteome</keyword>
<evidence type="ECO:0000313" key="2">
    <source>
        <dbReference type="Proteomes" id="UP001596500"/>
    </source>
</evidence>
<sequence>MKEICDVEVLLEMYRRGVASYDDVVKWVIFDRLTDEPDALVWKWIRDKMEQGVMYIGVDGVTKKSPPRRQAL</sequence>
<name>A0ABW2RR28_9BACL</name>
<dbReference type="RefSeq" id="WP_379867828.1">
    <property type="nucleotide sequence ID" value="NZ_JBHTBW010000087.1"/>
</dbReference>
<dbReference type="Proteomes" id="UP001596500">
    <property type="component" value="Unassembled WGS sequence"/>
</dbReference>
<accession>A0ABW2RR28</accession>
<gene>
    <name evidence="1" type="ORF">ACFQNG_20775</name>
</gene>
<dbReference type="EMBL" id="JBHTBW010000087">
    <property type="protein sequence ID" value="MFC7443497.1"/>
    <property type="molecule type" value="Genomic_DNA"/>
</dbReference>
<proteinExistence type="predicted"/>
<protein>
    <submittedName>
        <fullName evidence="1">Uncharacterized protein</fullName>
    </submittedName>
</protein>
<comment type="caution">
    <text evidence="1">The sequence shown here is derived from an EMBL/GenBank/DDBJ whole genome shotgun (WGS) entry which is preliminary data.</text>
</comment>
<evidence type="ECO:0000313" key="1">
    <source>
        <dbReference type="EMBL" id="MFC7443497.1"/>
    </source>
</evidence>
<reference evidence="2" key="1">
    <citation type="journal article" date="2019" name="Int. J. Syst. Evol. Microbiol.">
        <title>The Global Catalogue of Microorganisms (GCM) 10K type strain sequencing project: providing services to taxonomists for standard genome sequencing and annotation.</title>
        <authorList>
            <consortium name="The Broad Institute Genomics Platform"/>
            <consortium name="The Broad Institute Genome Sequencing Center for Infectious Disease"/>
            <person name="Wu L."/>
            <person name="Ma J."/>
        </authorList>
    </citation>
    <scope>NUCLEOTIDE SEQUENCE [LARGE SCALE GENOMIC DNA]</scope>
    <source>
        <strain evidence="2">CGMCC 1.12942</strain>
    </source>
</reference>